<proteinExistence type="predicted"/>
<protein>
    <submittedName>
        <fullName evidence="1">Uncharacterized protein</fullName>
    </submittedName>
</protein>
<accession>A0A7S5FXC9</accession>
<reference evidence="1 2" key="1">
    <citation type="submission" date="2019-10" db="EMBL/GenBank/DDBJ databases">
        <title>Isolation and characterisation of a new family of globally distributed lytic roseophage, the Naomivirus.</title>
        <authorList>
            <person name="Rihtman B."/>
            <person name="Puxty R.J."/>
            <person name="Hapeshi A."/>
            <person name="Zhan Y."/>
            <person name="Michinevski S."/>
            <person name="Waterfield N.R."/>
            <person name="Chen F."/>
            <person name="Millard A.D."/>
            <person name="Scanlan D.J."/>
            <person name="Chen Y."/>
        </authorList>
    </citation>
    <scope>NUCLEOTIDE SEQUENCE [LARGE SCALE GENOMIC DNA]</scope>
</reference>
<gene>
    <name evidence="1" type="ORF">DSS3VP1_00040</name>
</gene>
<name>A0A7S5FXC9_9CAUD</name>
<evidence type="ECO:0000313" key="2">
    <source>
        <dbReference type="Proteomes" id="UP000594402"/>
    </source>
</evidence>
<dbReference type="EMBL" id="MN602266">
    <property type="protein sequence ID" value="QGH74608.1"/>
    <property type="molecule type" value="Genomic_DNA"/>
</dbReference>
<organism evidence="1 2">
    <name type="scientific">Bacteriophage DSS3_VP1</name>
    <dbReference type="NCBI Taxonomy" id="2664196"/>
    <lineage>
        <taxon>Viruses</taxon>
        <taxon>Duplodnaviria</taxon>
        <taxon>Heunggongvirae</taxon>
        <taxon>Uroviricota</taxon>
        <taxon>Caudoviricetes</taxon>
        <taxon>Naomviridae</taxon>
        <taxon>Noahvirus</taxon>
        <taxon>Noahvirus arc</taxon>
    </lineage>
</organism>
<evidence type="ECO:0000313" key="1">
    <source>
        <dbReference type="EMBL" id="QGH74608.1"/>
    </source>
</evidence>
<sequence length="133" mass="15597">MNFAIRHPQIQNLIDLAMAYGAGDKKILELQLDIVRRSCMMECEPHANLIVLPGCELGYMEGIPGVLQKYRENIRYADAVVLDQGDLWYVIKDRFAGRHGPISDDYFRRLFVRECNNALRQRQELWREKTQKK</sequence>
<dbReference type="Proteomes" id="UP000594402">
    <property type="component" value="Segment"/>
</dbReference>
<keyword evidence="2" id="KW-1185">Reference proteome</keyword>